<accession>A0A382BFW2</accession>
<feature type="domain" description="Metallo-beta-lactamase" evidence="1">
    <location>
        <begin position="59"/>
        <end position="240"/>
    </location>
</feature>
<evidence type="ECO:0000313" key="2">
    <source>
        <dbReference type="EMBL" id="SVB12489.1"/>
    </source>
</evidence>
<dbReference type="PANTHER" id="PTHR42951">
    <property type="entry name" value="METALLO-BETA-LACTAMASE DOMAIN-CONTAINING"/>
    <property type="match status" value="1"/>
</dbReference>
<name>A0A382BFW2_9ZZZZ</name>
<protein>
    <recommendedName>
        <fullName evidence="1">Metallo-beta-lactamase domain-containing protein</fullName>
    </recommendedName>
</protein>
<evidence type="ECO:0000259" key="1">
    <source>
        <dbReference type="SMART" id="SM00849"/>
    </source>
</evidence>
<sequence length="324" mass="37395">MHTTQTSKRIQVLKVFLIVLISTNAVAQDPEKRWIEHIKGDVYYSHNRIEHIKGDGSIFNSIFMVTEEGIILVDPIDVEASKWLKNELKERFDLPVRYIVYSHFHGDHAVGAEVFLDTVFEIYAQENTVTNIQNDNTWKYAPWDQVKILPTKTYRGRTEISLGTKKVELLDITASHTDDTTLVRFPDERIIFSVDVAPAGRVLWRYFGGFIVKDVNNFDLLLTDLETILALDFDIIAPGHYVHFPKQAVRQTYDYSVDLCKRVAAEIKAGSNLSQILETVTMEDYSHLLKYDSYRAMNVEGMHYWLSQDASNWRPRQCGETRGL</sequence>
<organism evidence="2">
    <name type="scientific">marine metagenome</name>
    <dbReference type="NCBI Taxonomy" id="408172"/>
    <lineage>
        <taxon>unclassified sequences</taxon>
        <taxon>metagenomes</taxon>
        <taxon>ecological metagenomes</taxon>
    </lineage>
</organism>
<reference evidence="2" key="1">
    <citation type="submission" date="2018-05" db="EMBL/GenBank/DDBJ databases">
        <authorList>
            <person name="Lanie J.A."/>
            <person name="Ng W.-L."/>
            <person name="Kazmierczak K.M."/>
            <person name="Andrzejewski T.M."/>
            <person name="Davidsen T.M."/>
            <person name="Wayne K.J."/>
            <person name="Tettelin H."/>
            <person name="Glass J.I."/>
            <person name="Rusch D."/>
            <person name="Podicherti R."/>
            <person name="Tsui H.-C.T."/>
            <person name="Winkler M.E."/>
        </authorList>
    </citation>
    <scope>NUCLEOTIDE SEQUENCE</scope>
</reference>
<dbReference type="InterPro" id="IPR036866">
    <property type="entry name" value="RibonucZ/Hydroxyglut_hydro"/>
</dbReference>
<dbReference type="SMART" id="SM00849">
    <property type="entry name" value="Lactamase_B"/>
    <property type="match status" value="1"/>
</dbReference>
<dbReference type="InterPro" id="IPR050855">
    <property type="entry name" value="NDM-1-like"/>
</dbReference>
<dbReference type="Pfam" id="PF00753">
    <property type="entry name" value="Lactamase_B"/>
    <property type="match status" value="1"/>
</dbReference>
<dbReference type="AlphaFoldDB" id="A0A382BFW2"/>
<dbReference type="InterPro" id="IPR001279">
    <property type="entry name" value="Metallo-B-lactamas"/>
</dbReference>
<dbReference type="SUPFAM" id="SSF56281">
    <property type="entry name" value="Metallo-hydrolase/oxidoreductase"/>
    <property type="match status" value="1"/>
</dbReference>
<dbReference type="PANTHER" id="PTHR42951:SF22">
    <property type="entry name" value="METALLO BETA-LACTAMASE SUPERFAMILY LIPOPROTEIN"/>
    <property type="match status" value="1"/>
</dbReference>
<dbReference type="EMBL" id="UINC01029563">
    <property type="protein sequence ID" value="SVB12489.1"/>
    <property type="molecule type" value="Genomic_DNA"/>
</dbReference>
<gene>
    <name evidence="2" type="ORF">METZ01_LOCUS165343</name>
</gene>
<proteinExistence type="predicted"/>
<dbReference type="Gene3D" id="3.60.15.10">
    <property type="entry name" value="Ribonuclease Z/Hydroxyacylglutathione hydrolase-like"/>
    <property type="match status" value="1"/>
</dbReference>